<dbReference type="InterPro" id="IPR039426">
    <property type="entry name" value="TonB-dep_rcpt-like"/>
</dbReference>
<keyword evidence="5 9" id="KW-0798">TonB box</keyword>
<evidence type="ECO:0000256" key="7">
    <source>
        <dbReference type="ARBA" id="ARBA00023237"/>
    </source>
</evidence>
<keyword evidence="4 8" id="KW-0812">Transmembrane</keyword>
<dbReference type="SUPFAM" id="SSF49464">
    <property type="entry name" value="Carboxypeptidase regulatory domain-like"/>
    <property type="match status" value="1"/>
</dbReference>
<dbReference type="InterPro" id="IPR000531">
    <property type="entry name" value="Beta-barrel_TonB"/>
</dbReference>
<dbReference type="Pfam" id="PF13715">
    <property type="entry name" value="CarbopepD_reg_2"/>
    <property type="match status" value="1"/>
</dbReference>
<dbReference type="AlphaFoldDB" id="A0A4Q5LZL9"/>
<dbReference type="Gene3D" id="2.40.170.20">
    <property type="entry name" value="TonB-dependent receptor, beta-barrel domain"/>
    <property type="match status" value="1"/>
</dbReference>
<evidence type="ECO:0000256" key="9">
    <source>
        <dbReference type="RuleBase" id="RU003357"/>
    </source>
</evidence>
<keyword evidence="12" id="KW-0675">Receptor</keyword>
<evidence type="ECO:0000256" key="6">
    <source>
        <dbReference type="ARBA" id="ARBA00023136"/>
    </source>
</evidence>
<evidence type="ECO:0000259" key="11">
    <source>
        <dbReference type="Pfam" id="PF07715"/>
    </source>
</evidence>
<dbReference type="Pfam" id="PF07715">
    <property type="entry name" value="Plug"/>
    <property type="match status" value="1"/>
</dbReference>
<comment type="similarity">
    <text evidence="8 9">Belongs to the TonB-dependent receptor family.</text>
</comment>
<dbReference type="GO" id="GO:0015344">
    <property type="term" value="F:siderophore uptake transmembrane transporter activity"/>
    <property type="evidence" value="ECO:0007669"/>
    <property type="project" value="TreeGrafter"/>
</dbReference>
<comment type="subcellular location">
    <subcellularLocation>
        <location evidence="1 8">Cell outer membrane</location>
        <topology evidence="1 8">Multi-pass membrane protein</topology>
    </subcellularLocation>
</comment>
<dbReference type="RefSeq" id="WP_130021205.1">
    <property type="nucleotide sequence ID" value="NZ_SEWF01000015.1"/>
</dbReference>
<keyword evidence="13" id="KW-1185">Reference proteome</keyword>
<reference evidence="12 13" key="1">
    <citation type="submission" date="2019-02" db="EMBL/GenBank/DDBJ databases">
        <title>Bacterial novel species Emticicia sp. 17J42-9 isolated from soil.</title>
        <authorList>
            <person name="Jung H.-Y."/>
        </authorList>
    </citation>
    <scope>NUCLEOTIDE SEQUENCE [LARGE SCALE GENOMIC DNA]</scope>
    <source>
        <strain evidence="12 13">17J42-9</strain>
    </source>
</reference>
<dbReference type="EMBL" id="SEWF01000015">
    <property type="protein sequence ID" value="RYU95371.1"/>
    <property type="molecule type" value="Genomic_DNA"/>
</dbReference>
<evidence type="ECO:0000256" key="3">
    <source>
        <dbReference type="ARBA" id="ARBA00022452"/>
    </source>
</evidence>
<dbReference type="PROSITE" id="PS52016">
    <property type="entry name" value="TONB_DEPENDENT_REC_3"/>
    <property type="match status" value="1"/>
</dbReference>
<evidence type="ECO:0000259" key="10">
    <source>
        <dbReference type="Pfam" id="PF00593"/>
    </source>
</evidence>
<dbReference type="Proteomes" id="UP000293162">
    <property type="component" value="Unassembled WGS sequence"/>
</dbReference>
<dbReference type="SUPFAM" id="SSF56935">
    <property type="entry name" value="Porins"/>
    <property type="match status" value="1"/>
</dbReference>
<dbReference type="GO" id="GO:0009279">
    <property type="term" value="C:cell outer membrane"/>
    <property type="evidence" value="ECO:0007669"/>
    <property type="project" value="UniProtKB-SubCell"/>
</dbReference>
<evidence type="ECO:0000256" key="5">
    <source>
        <dbReference type="ARBA" id="ARBA00023077"/>
    </source>
</evidence>
<evidence type="ECO:0000313" key="13">
    <source>
        <dbReference type="Proteomes" id="UP000293162"/>
    </source>
</evidence>
<keyword evidence="6 8" id="KW-0472">Membrane</keyword>
<dbReference type="Pfam" id="PF00593">
    <property type="entry name" value="TonB_dep_Rec_b-barrel"/>
    <property type="match status" value="1"/>
</dbReference>
<evidence type="ECO:0000256" key="2">
    <source>
        <dbReference type="ARBA" id="ARBA00022448"/>
    </source>
</evidence>
<dbReference type="PANTHER" id="PTHR30069:SF57">
    <property type="entry name" value="TONB-DEPENDENT RECEPTOR"/>
    <property type="match status" value="1"/>
</dbReference>
<gene>
    <name evidence="12" type="ORF">EWM59_11925</name>
</gene>
<dbReference type="InterPro" id="IPR012910">
    <property type="entry name" value="Plug_dom"/>
</dbReference>
<keyword evidence="2 8" id="KW-0813">Transport</keyword>
<protein>
    <submittedName>
        <fullName evidence="12">TonB-dependent receptor</fullName>
    </submittedName>
</protein>
<keyword evidence="7 8" id="KW-0998">Cell outer membrane</keyword>
<evidence type="ECO:0000256" key="4">
    <source>
        <dbReference type="ARBA" id="ARBA00022692"/>
    </source>
</evidence>
<dbReference type="InterPro" id="IPR037066">
    <property type="entry name" value="Plug_dom_sf"/>
</dbReference>
<accession>A0A4Q5LZL9</accession>
<dbReference type="OrthoDB" id="1109239at2"/>
<feature type="domain" description="TonB-dependent receptor plug" evidence="11">
    <location>
        <begin position="119"/>
        <end position="223"/>
    </location>
</feature>
<comment type="caution">
    <text evidence="12">The sequence shown here is derived from an EMBL/GenBank/DDBJ whole genome shotgun (WGS) entry which is preliminary data.</text>
</comment>
<dbReference type="Gene3D" id="2.170.130.10">
    <property type="entry name" value="TonB-dependent receptor, plug domain"/>
    <property type="match status" value="1"/>
</dbReference>
<evidence type="ECO:0000256" key="1">
    <source>
        <dbReference type="ARBA" id="ARBA00004571"/>
    </source>
</evidence>
<name>A0A4Q5LZL9_9BACT</name>
<keyword evidence="3 8" id="KW-1134">Transmembrane beta strand</keyword>
<feature type="domain" description="TonB-dependent receptor-like beta-barrel" evidence="10">
    <location>
        <begin position="252"/>
        <end position="693"/>
    </location>
</feature>
<dbReference type="Gene3D" id="2.60.40.1120">
    <property type="entry name" value="Carboxypeptidase-like, regulatory domain"/>
    <property type="match status" value="1"/>
</dbReference>
<organism evidence="12 13">
    <name type="scientific">Emticicia agri</name>
    <dbReference type="NCBI Taxonomy" id="2492393"/>
    <lineage>
        <taxon>Bacteria</taxon>
        <taxon>Pseudomonadati</taxon>
        <taxon>Bacteroidota</taxon>
        <taxon>Cytophagia</taxon>
        <taxon>Cytophagales</taxon>
        <taxon>Leadbetterellaceae</taxon>
        <taxon>Emticicia</taxon>
    </lineage>
</organism>
<dbReference type="InterPro" id="IPR036942">
    <property type="entry name" value="Beta-barrel_TonB_sf"/>
</dbReference>
<dbReference type="InterPro" id="IPR008969">
    <property type="entry name" value="CarboxyPept-like_regulatory"/>
</dbReference>
<dbReference type="GO" id="GO:0044718">
    <property type="term" value="P:siderophore transmembrane transport"/>
    <property type="evidence" value="ECO:0007669"/>
    <property type="project" value="TreeGrafter"/>
</dbReference>
<dbReference type="PANTHER" id="PTHR30069">
    <property type="entry name" value="TONB-DEPENDENT OUTER MEMBRANE RECEPTOR"/>
    <property type="match status" value="1"/>
</dbReference>
<sequence length="737" mass="83212">MRKIFLTIIYIAIYGLLPVFAGEIKGTIVSKDKPVSFASVVIANTTIGTQANEEGKFIIANAPNGQQTIQVSSVGYKTKTITVNVSANKSNNLLIDIEEENAQLSEVVVTGTMKETTINESPAPIQILNPTFFRKNPTPNLFESLSMVNGVRPQLNCNVCSTGDIHINGMEGPYTMVLIDGMPIVSALSTVYGLSGIPNSMVERIEVMKGPASTLYGSEAVGGLINVITKNPTKAPKFNFDWNTTSYLENNFDASVKAKVGNASALFSGNYFIFGNRVDINHDNFTDVTLQNRFSLFNKWSFQRPQNRVFNLAARYVYEDRFGGEMQWQRKNRGGDEVYGESIFTKRWELLGNYQLPFENEKVTFNFSVNQHDQNSVYGITRYLAVQRIAFGQLLWDKKLSKNHDALFGATIRNTYYDDNTVITQTADLKNTPDRIWLPGVFVQDEITAGSKNKILLGVRYDYNSKHGGIFSPRLNWKFSPDKDNIFRLSLGNGYRVVNLFSEDHAALTGSRKVVIKNALKPERSYNANLDYQKFFTFQKGYGNIQFNAFYTYFSNKIIADYDQDPELVVYDNLKGHGISKGVAFNSEFAFTSGLKAFIGGTLMEVYRVESNELRINQIQTPNFTGNYAISYAFEKMALSFDLTGNIYSPMRLPVVREYGDTRPEYSPWFGIHNIQATKRFKNGFQLYGGVKNFTNFLPKYPIFRADAPFSEQFDPSYNYAPLQRIRGFIGARLNIF</sequence>
<evidence type="ECO:0000256" key="8">
    <source>
        <dbReference type="PROSITE-ProRule" id="PRU01360"/>
    </source>
</evidence>
<proteinExistence type="inferred from homology"/>
<evidence type="ECO:0000313" key="12">
    <source>
        <dbReference type="EMBL" id="RYU95371.1"/>
    </source>
</evidence>